<accession>A0A2P6RJ10</accession>
<dbReference type="PANTHER" id="PTHR24015:SF524">
    <property type="entry name" value="OS07G0670000 PROTEIN"/>
    <property type="match status" value="1"/>
</dbReference>
<name>A0A2P6RJ10_ROSCH</name>
<feature type="repeat" description="PPR" evidence="2">
    <location>
        <begin position="541"/>
        <end position="575"/>
    </location>
</feature>
<dbReference type="Pfam" id="PF01535">
    <property type="entry name" value="PPR"/>
    <property type="match status" value="4"/>
</dbReference>
<feature type="repeat" description="PPR" evidence="2">
    <location>
        <begin position="241"/>
        <end position="276"/>
    </location>
</feature>
<dbReference type="InterPro" id="IPR046848">
    <property type="entry name" value="E_motif"/>
</dbReference>
<dbReference type="Proteomes" id="UP000238479">
    <property type="component" value="Chromosome 2"/>
</dbReference>
<dbReference type="PANTHER" id="PTHR24015">
    <property type="entry name" value="OS07G0578800 PROTEIN-RELATED"/>
    <property type="match status" value="1"/>
</dbReference>
<organism evidence="3 4">
    <name type="scientific">Rosa chinensis</name>
    <name type="common">China rose</name>
    <dbReference type="NCBI Taxonomy" id="74649"/>
    <lineage>
        <taxon>Eukaryota</taxon>
        <taxon>Viridiplantae</taxon>
        <taxon>Streptophyta</taxon>
        <taxon>Embryophyta</taxon>
        <taxon>Tracheophyta</taxon>
        <taxon>Spermatophyta</taxon>
        <taxon>Magnoliopsida</taxon>
        <taxon>eudicotyledons</taxon>
        <taxon>Gunneridae</taxon>
        <taxon>Pentapetalae</taxon>
        <taxon>rosids</taxon>
        <taxon>fabids</taxon>
        <taxon>Rosales</taxon>
        <taxon>Rosaceae</taxon>
        <taxon>Rosoideae</taxon>
        <taxon>Rosoideae incertae sedis</taxon>
        <taxon>Rosa</taxon>
    </lineage>
</organism>
<gene>
    <name evidence="3" type="ORF">RchiOBHm_Chr2g0088661</name>
</gene>
<keyword evidence="4" id="KW-1185">Reference proteome</keyword>
<dbReference type="Pfam" id="PF13041">
    <property type="entry name" value="PPR_2"/>
    <property type="match status" value="2"/>
</dbReference>
<dbReference type="AlphaFoldDB" id="A0A2P6RJ10"/>
<comment type="caution">
    <text evidence="3">The sequence shown here is derived from an EMBL/GenBank/DDBJ whole genome shotgun (WGS) entry which is preliminary data.</text>
</comment>
<sequence>MINRQLNFKTLQRIRKPRLSHSKFHSLRDEHHLFDEIPQPDAAAVNRSMLNYMHRNLSATALEIFSKQIQLCSSPRNIDEVTLTLAAKACQGDPKPGCQIHGFAVSSGFISYVTVSNSLMSMYTKAGRFDSAMCIFDGMCYTDIVSWNTILSGFRTSEGALSFALRMHSNGIALDPVTYCTVLAFCAEYEDFLFGLQLHSLILQSGLDREVFVGNALISMYSRWRRLIEARNVFDEMGNKDVVSWNAILSGYSQEGNHGLEAVLLFIEMVREGMKLDHVSFTSAVSACGHEKNLRLGRQIHGLTVKSGYESHVSVGNVLISTYSKSGVSEDAGLVFQLMNNRNVISWTTMISMDEENAISLFNEMRLDGVYPNDVTFVGLIHAISTRKLVEEGLMIHGICTKSGFLSKHNVCNSFITMYAKFESMGDSVKVFEELDFREIISWNALISGYAQNRLCQDALKTFLSAIMESTPNNYTFGSVLSAIGDAHDISLKYGQRCHSFLIKLGSVTDPITAGALLDMYAKRGSICESQRVFSETPHRTQFAWTAIISAYAGHGDYDSVIELFYQMDKEGVRPDSITFLSVLSACSRKGSVEMGRHFFESMVKDYQIEPSPQHYACMVDMLGRAGKLEEAEELTSQMSGQPSFSLLQSLLGACTIHGNVEMAERVADALMRMEPTESGSYVLLSNLYAEKGDWEMVAKIRKQMRDRGVRKEVGFSWLDNGDADGSLYLHGFSSGDTSHRQSEEISRMAKCIGLEMKFLRENMAEIGSLKQDSETHSQVPHDEEGLY</sequence>
<protein>
    <submittedName>
        <fullName evidence="3">Putative tetratricopeptide-like helical domain-containing protein</fullName>
    </submittedName>
</protein>
<dbReference type="Pfam" id="PF20431">
    <property type="entry name" value="E_motif"/>
    <property type="match status" value="1"/>
</dbReference>
<dbReference type="GO" id="GO:0009451">
    <property type="term" value="P:RNA modification"/>
    <property type="evidence" value="ECO:0007669"/>
    <property type="project" value="InterPro"/>
</dbReference>
<evidence type="ECO:0000256" key="2">
    <source>
        <dbReference type="PROSITE-ProRule" id="PRU00708"/>
    </source>
</evidence>
<dbReference type="Gramene" id="PRQ46397">
    <property type="protein sequence ID" value="PRQ46397"/>
    <property type="gene ID" value="RchiOBHm_Chr2g0088661"/>
</dbReference>
<dbReference type="OrthoDB" id="185373at2759"/>
<evidence type="ECO:0000256" key="1">
    <source>
        <dbReference type="ARBA" id="ARBA00022737"/>
    </source>
</evidence>
<dbReference type="FunFam" id="1.25.40.10:FF:000453">
    <property type="entry name" value="Pentatricopeptide repeat-containing protein mitochondrial"/>
    <property type="match status" value="1"/>
</dbReference>
<dbReference type="FunFam" id="1.25.40.10:FF:001392">
    <property type="entry name" value="Pentatricopeptide repeat-containing protein, mitochondrial isoform A"/>
    <property type="match status" value="1"/>
</dbReference>
<dbReference type="FunFam" id="1.25.40.10:FF:000573">
    <property type="entry name" value="Pentatricopeptide repeat-containing protein mitochondrial"/>
    <property type="match status" value="1"/>
</dbReference>
<dbReference type="InterPro" id="IPR002885">
    <property type="entry name" value="PPR_rpt"/>
</dbReference>
<keyword evidence="1" id="KW-0677">Repeat</keyword>
<proteinExistence type="predicted"/>
<dbReference type="OMA" id="HGQRCHS"/>
<dbReference type="PROSITE" id="PS51375">
    <property type="entry name" value="PPR"/>
    <property type="match status" value="3"/>
</dbReference>
<dbReference type="InterPro" id="IPR046960">
    <property type="entry name" value="PPR_At4g14850-like_plant"/>
</dbReference>
<dbReference type="EMBL" id="PDCK01000040">
    <property type="protein sequence ID" value="PRQ46397.1"/>
    <property type="molecule type" value="Genomic_DNA"/>
</dbReference>
<dbReference type="NCBIfam" id="TIGR00756">
    <property type="entry name" value="PPR"/>
    <property type="match status" value="4"/>
</dbReference>
<feature type="repeat" description="PPR" evidence="2">
    <location>
        <begin position="576"/>
        <end position="606"/>
    </location>
</feature>
<dbReference type="InterPro" id="IPR011990">
    <property type="entry name" value="TPR-like_helical_dom_sf"/>
</dbReference>
<dbReference type="Gene3D" id="1.25.40.10">
    <property type="entry name" value="Tetratricopeptide repeat domain"/>
    <property type="match status" value="4"/>
</dbReference>
<evidence type="ECO:0000313" key="4">
    <source>
        <dbReference type="Proteomes" id="UP000238479"/>
    </source>
</evidence>
<dbReference type="FunFam" id="1.25.40.10:FF:000196">
    <property type="entry name" value="Pentatricopeptide repeat-containing protein At4g14850"/>
    <property type="match status" value="1"/>
</dbReference>
<reference evidence="3 4" key="1">
    <citation type="journal article" date="2018" name="Nat. Genet.">
        <title>The Rosa genome provides new insights in the design of modern roses.</title>
        <authorList>
            <person name="Bendahmane M."/>
        </authorList>
    </citation>
    <scope>NUCLEOTIDE SEQUENCE [LARGE SCALE GENOMIC DNA]</scope>
    <source>
        <strain evidence="4">cv. Old Blush</strain>
    </source>
</reference>
<dbReference type="GO" id="GO:0003723">
    <property type="term" value="F:RNA binding"/>
    <property type="evidence" value="ECO:0007669"/>
    <property type="project" value="InterPro"/>
</dbReference>
<evidence type="ECO:0000313" key="3">
    <source>
        <dbReference type="EMBL" id="PRQ46397.1"/>
    </source>
</evidence>